<organism evidence="2 3">
    <name type="scientific">Morganella psychrotolerans</name>
    <dbReference type="NCBI Taxonomy" id="368603"/>
    <lineage>
        <taxon>Bacteria</taxon>
        <taxon>Pseudomonadati</taxon>
        <taxon>Pseudomonadota</taxon>
        <taxon>Gammaproteobacteria</taxon>
        <taxon>Enterobacterales</taxon>
        <taxon>Morganellaceae</taxon>
        <taxon>Morganella</taxon>
    </lineage>
</organism>
<name>A0A5M9R0G2_9GAMM</name>
<comment type="caution">
    <text evidence="2">The sequence shown here is derived from an EMBL/GenBank/DDBJ whole genome shotgun (WGS) entry which is preliminary data.</text>
</comment>
<keyword evidence="1" id="KW-0812">Transmembrane</keyword>
<proteinExistence type="predicted"/>
<protein>
    <submittedName>
        <fullName evidence="2">Uncharacterized protein</fullName>
    </submittedName>
</protein>
<evidence type="ECO:0000256" key="1">
    <source>
        <dbReference type="SAM" id="Phobius"/>
    </source>
</evidence>
<evidence type="ECO:0000313" key="2">
    <source>
        <dbReference type="EMBL" id="KAA8713592.1"/>
    </source>
</evidence>
<sequence length="128" mass="15674">MEVKDYIPIFLFLYIIFSFFRFIYYYYQDQDSASLRESSFFNEFGYYPYHKSLAGTRGVFTHEFKDTYFNLILFFHKNKIMQRKIKKDEIEFVLSWPESYTFYLKKKTKAGFFDLIIIVIGFVILKLI</sequence>
<gene>
    <name evidence="2" type="ORF">F4V73_16790</name>
</gene>
<dbReference type="EMBL" id="VXKB01000006">
    <property type="protein sequence ID" value="KAA8713592.1"/>
    <property type="molecule type" value="Genomic_DNA"/>
</dbReference>
<dbReference type="Proteomes" id="UP000322181">
    <property type="component" value="Unassembled WGS sequence"/>
</dbReference>
<evidence type="ECO:0000313" key="3">
    <source>
        <dbReference type="Proteomes" id="UP000322181"/>
    </source>
</evidence>
<feature type="transmembrane region" description="Helical" evidence="1">
    <location>
        <begin position="110"/>
        <end position="127"/>
    </location>
</feature>
<dbReference type="RefSeq" id="WP_150385099.1">
    <property type="nucleotide sequence ID" value="NZ_BAAAFS010000002.1"/>
</dbReference>
<feature type="transmembrane region" description="Helical" evidence="1">
    <location>
        <begin position="6"/>
        <end position="27"/>
    </location>
</feature>
<dbReference type="AlphaFoldDB" id="A0A5M9R0G2"/>
<reference evidence="2 3" key="1">
    <citation type="submission" date="2019-09" db="EMBL/GenBank/DDBJ databases">
        <title>Draft genome sequence of various Type strains from the CCUG.</title>
        <authorList>
            <person name="Pineiro-Iglesias B."/>
            <person name="Tunovic T."/>
            <person name="Unosson C."/>
            <person name="Inganas E."/>
            <person name="Ohlen M."/>
            <person name="Cardew S."/>
            <person name="Jensie-Markopoulos S."/>
            <person name="Salva-Serra F."/>
            <person name="Jaen-Luchoro D."/>
            <person name="Karlsson R."/>
            <person name="Svensson-Stadler L."/>
            <person name="Chun J."/>
            <person name="Moore E."/>
        </authorList>
    </citation>
    <scope>NUCLEOTIDE SEQUENCE [LARGE SCALE GENOMIC DNA]</scope>
    <source>
        <strain evidence="2 3">CCUG 53682T</strain>
    </source>
</reference>
<keyword evidence="1" id="KW-0472">Membrane</keyword>
<keyword evidence="1" id="KW-1133">Transmembrane helix</keyword>
<accession>A0A5M9R0G2</accession>